<dbReference type="Gene3D" id="3.50.4.10">
    <property type="entry name" value="Hepatocyte Growth Factor"/>
    <property type="match status" value="1"/>
</dbReference>
<name>A0A813C4V5_9DINO</name>
<feature type="domain" description="Apple" evidence="3">
    <location>
        <begin position="75"/>
        <end position="149"/>
    </location>
</feature>
<keyword evidence="5" id="KW-1185">Reference proteome</keyword>
<dbReference type="GO" id="GO:0006508">
    <property type="term" value="P:proteolysis"/>
    <property type="evidence" value="ECO:0007669"/>
    <property type="project" value="InterPro"/>
</dbReference>
<dbReference type="Proteomes" id="UP000601435">
    <property type="component" value="Unassembled WGS sequence"/>
</dbReference>
<reference evidence="4" key="1">
    <citation type="submission" date="2021-02" db="EMBL/GenBank/DDBJ databases">
        <authorList>
            <person name="Dougan E. K."/>
            <person name="Rhodes N."/>
            <person name="Thang M."/>
            <person name="Chan C."/>
        </authorList>
    </citation>
    <scope>NUCLEOTIDE SEQUENCE</scope>
</reference>
<keyword evidence="2" id="KW-1015">Disulfide bond</keyword>
<keyword evidence="1" id="KW-0677">Repeat</keyword>
<gene>
    <name evidence="4" type="primary">cspE</name>
    <name evidence="4" type="ORF">SNEC2469_LOCUS33015</name>
</gene>
<evidence type="ECO:0000313" key="5">
    <source>
        <dbReference type="Proteomes" id="UP000601435"/>
    </source>
</evidence>
<proteinExistence type="predicted"/>
<dbReference type="SMART" id="SM00223">
    <property type="entry name" value="APPLE"/>
    <property type="match status" value="1"/>
</dbReference>
<organism evidence="4 5">
    <name type="scientific">Symbiodinium necroappetens</name>
    <dbReference type="NCBI Taxonomy" id="1628268"/>
    <lineage>
        <taxon>Eukaryota</taxon>
        <taxon>Sar</taxon>
        <taxon>Alveolata</taxon>
        <taxon>Dinophyceae</taxon>
        <taxon>Suessiales</taxon>
        <taxon>Symbiodiniaceae</taxon>
        <taxon>Symbiodinium</taxon>
    </lineage>
</organism>
<dbReference type="GO" id="GO:0005576">
    <property type="term" value="C:extracellular region"/>
    <property type="evidence" value="ECO:0007669"/>
    <property type="project" value="InterPro"/>
</dbReference>
<comment type="caution">
    <text evidence="4">The sequence shown here is derived from an EMBL/GenBank/DDBJ whole genome shotgun (WGS) entry which is preliminary data.</text>
</comment>
<dbReference type="InterPro" id="IPR000177">
    <property type="entry name" value="Apple"/>
</dbReference>
<evidence type="ECO:0000256" key="1">
    <source>
        <dbReference type="ARBA" id="ARBA00022737"/>
    </source>
</evidence>
<protein>
    <submittedName>
        <fullName evidence="4">CspE protein</fullName>
    </submittedName>
</protein>
<accession>A0A813C4V5</accession>
<dbReference type="AlphaFoldDB" id="A0A813C4V5"/>
<sequence>MAAPGESEVFLSRELHAVTADSASRSRASIRLAALGCIGALACSLAVLGHFRSSLPRAGLLLRGTGLMRGYEDDCFKLGMYYAGPARLPSLPRTVQPDVQACQAECMMQMGCQYFTFWPDGGCLLTGWGATLKAAPTRFAQTVTGPKECPLTRPTAVDEGPVLEEWDPSVDGAPAPPTLPRDPEFQIVVAGQLPGVNGTHCAAYPACRDVKLSGDCCPNAEGVLLDCCGTSVTSSTFPYGNRMPPRSDFAALGGVRIGIPLLDPRVDVANEAVSVAKRLACCGGPDNR</sequence>
<evidence type="ECO:0000259" key="3">
    <source>
        <dbReference type="SMART" id="SM00223"/>
    </source>
</evidence>
<dbReference type="OrthoDB" id="425629at2759"/>
<evidence type="ECO:0000256" key="2">
    <source>
        <dbReference type="ARBA" id="ARBA00023157"/>
    </source>
</evidence>
<dbReference type="SUPFAM" id="SSF57414">
    <property type="entry name" value="Hairpin loop containing domain-like"/>
    <property type="match status" value="1"/>
</dbReference>
<evidence type="ECO:0000313" key="4">
    <source>
        <dbReference type="EMBL" id="CAE7938084.1"/>
    </source>
</evidence>
<dbReference type="EMBL" id="CAJNJA010085497">
    <property type="protein sequence ID" value="CAE7938084.1"/>
    <property type="molecule type" value="Genomic_DNA"/>
</dbReference>